<organism evidence="4 5">
    <name type="scientific">Clostridium botulinum</name>
    <dbReference type="NCBI Taxonomy" id="1491"/>
    <lineage>
        <taxon>Bacteria</taxon>
        <taxon>Bacillati</taxon>
        <taxon>Bacillota</taxon>
        <taxon>Clostridia</taxon>
        <taxon>Eubacteriales</taxon>
        <taxon>Clostridiaceae</taxon>
        <taxon>Clostridium</taxon>
    </lineage>
</organism>
<dbReference type="Proteomes" id="UP000480039">
    <property type="component" value="Unassembled WGS sequence"/>
</dbReference>
<evidence type="ECO:0000256" key="1">
    <source>
        <dbReference type="ARBA" id="ARBA00022630"/>
    </source>
</evidence>
<evidence type="ECO:0000313" key="5">
    <source>
        <dbReference type="Proteomes" id="UP000480039"/>
    </source>
</evidence>
<dbReference type="Pfam" id="PF03358">
    <property type="entry name" value="FMN_red"/>
    <property type="match status" value="1"/>
</dbReference>
<dbReference type="InterPro" id="IPR029039">
    <property type="entry name" value="Flavoprotein-like_sf"/>
</dbReference>
<dbReference type="InterPro" id="IPR051796">
    <property type="entry name" value="ISF_SsuE-like"/>
</dbReference>
<evidence type="ECO:0000259" key="3">
    <source>
        <dbReference type="Pfam" id="PF03358"/>
    </source>
</evidence>
<evidence type="ECO:0000313" key="4">
    <source>
        <dbReference type="EMBL" id="NFJ07385.1"/>
    </source>
</evidence>
<name>A0A846JBI1_CLOBO</name>
<feature type="domain" description="NADPH-dependent FMN reductase-like" evidence="3">
    <location>
        <begin position="4"/>
        <end position="120"/>
    </location>
</feature>
<dbReference type="EMBL" id="SWQE01000001">
    <property type="protein sequence ID" value="NFJ07385.1"/>
    <property type="molecule type" value="Genomic_DNA"/>
</dbReference>
<dbReference type="PANTHER" id="PTHR43278:SF4">
    <property type="entry name" value="NAD(P)H-DEPENDENT FMN-CONTAINING OXIDOREDUCTASE YWQN-RELATED"/>
    <property type="match status" value="1"/>
</dbReference>
<dbReference type="Gene3D" id="3.40.50.360">
    <property type="match status" value="1"/>
</dbReference>
<sequence>MPKNIVIINGSPRKDGNTEILVDAFIEGAESSGNIVTKFNVGRMKINGCMDCKYCFTHLGECVQKDDMRDLYSALYHTDMLVLASPVYWHGMTAQLKSALDRMYVSAAKAMPITDAALIAVYGDTDTAAVEPTISHYNATIKYMGWKDRGIVTQSGVMKKGEIKGKSSLVEARNLGKSIK</sequence>
<protein>
    <submittedName>
        <fullName evidence="4">Flavodoxin family protein</fullName>
    </submittedName>
</protein>
<comment type="caution">
    <text evidence="4">The sequence shown here is derived from an EMBL/GenBank/DDBJ whole genome shotgun (WGS) entry which is preliminary data.</text>
</comment>
<proteinExistence type="predicted"/>
<reference evidence="4 5" key="1">
    <citation type="submission" date="2019-04" db="EMBL/GenBank/DDBJ databases">
        <title>Genome sequencing of Clostridium botulinum Groups I-IV and Clostridium butyricum.</title>
        <authorList>
            <person name="Brunt J."/>
            <person name="Van Vliet A.H.M."/>
            <person name="Stringer S.C."/>
            <person name="Carter A.T."/>
            <person name="Peck M.W."/>
        </authorList>
    </citation>
    <scope>NUCLEOTIDE SEQUENCE [LARGE SCALE GENOMIC DNA]</scope>
    <source>
        <strain evidence="4 5">Colworth BL30</strain>
    </source>
</reference>
<accession>A0A846JBI1</accession>
<keyword evidence="1" id="KW-0285">Flavoprotein</keyword>
<dbReference type="PANTHER" id="PTHR43278">
    <property type="entry name" value="NAD(P)H-DEPENDENT FMN-CONTAINING OXIDOREDUCTASE YWQN-RELATED"/>
    <property type="match status" value="1"/>
</dbReference>
<dbReference type="SUPFAM" id="SSF52218">
    <property type="entry name" value="Flavoproteins"/>
    <property type="match status" value="1"/>
</dbReference>
<gene>
    <name evidence="4" type="ORF">FC871_02555</name>
</gene>
<evidence type="ECO:0000256" key="2">
    <source>
        <dbReference type="ARBA" id="ARBA00022643"/>
    </source>
</evidence>
<dbReference type="InterPro" id="IPR005025">
    <property type="entry name" value="FMN_Rdtase-like_dom"/>
</dbReference>
<dbReference type="GO" id="GO:0016491">
    <property type="term" value="F:oxidoreductase activity"/>
    <property type="evidence" value="ECO:0007669"/>
    <property type="project" value="InterPro"/>
</dbReference>
<keyword evidence="2" id="KW-0288">FMN</keyword>
<dbReference type="AlphaFoldDB" id="A0A846JBI1"/>